<dbReference type="PANTHER" id="PTHR23065">
    <property type="entry name" value="PROLINE-SERINE-THREONINE PHOSPHATASE INTERACTING PROTEIN 1"/>
    <property type="match status" value="1"/>
</dbReference>
<dbReference type="GO" id="GO:0005886">
    <property type="term" value="C:plasma membrane"/>
    <property type="evidence" value="ECO:0007669"/>
    <property type="project" value="TreeGrafter"/>
</dbReference>
<dbReference type="Pfam" id="PF10291">
    <property type="entry name" value="muHD"/>
    <property type="match status" value="1"/>
</dbReference>
<dbReference type="Gene3D" id="1.20.1270.60">
    <property type="entry name" value="Arfaptin homology (AH) domain/BAR domain"/>
    <property type="match status" value="1"/>
</dbReference>
<dbReference type="InterPro" id="IPR028565">
    <property type="entry name" value="MHD"/>
</dbReference>
<feature type="compositionally biased region" description="Polar residues" evidence="2">
    <location>
        <begin position="578"/>
        <end position="587"/>
    </location>
</feature>
<dbReference type="CDD" id="cd07650">
    <property type="entry name" value="F-BAR_Syp1p_like"/>
    <property type="match status" value="1"/>
</dbReference>
<dbReference type="PROSITE" id="PS51072">
    <property type="entry name" value="MHD"/>
    <property type="match status" value="1"/>
</dbReference>
<feature type="region of interest" description="Disordered" evidence="2">
    <location>
        <begin position="858"/>
        <end position="884"/>
    </location>
</feature>
<organism evidence="4 5">
    <name type="scientific">Knufia fluminis</name>
    <dbReference type="NCBI Taxonomy" id="191047"/>
    <lineage>
        <taxon>Eukaryota</taxon>
        <taxon>Fungi</taxon>
        <taxon>Dikarya</taxon>
        <taxon>Ascomycota</taxon>
        <taxon>Pezizomycotina</taxon>
        <taxon>Eurotiomycetes</taxon>
        <taxon>Chaetothyriomycetidae</taxon>
        <taxon>Chaetothyriales</taxon>
        <taxon>Trichomeriaceae</taxon>
        <taxon>Knufia</taxon>
    </lineage>
</organism>
<evidence type="ECO:0000256" key="2">
    <source>
        <dbReference type="SAM" id="MobiDB-lite"/>
    </source>
</evidence>
<gene>
    <name evidence="4" type="primary">SYP1</name>
    <name evidence="4" type="ORF">OHC33_000008</name>
</gene>
<dbReference type="Proteomes" id="UP001316803">
    <property type="component" value="Unassembled WGS sequence"/>
</dbReference>
<dbReference type="InterPro" id="IPR001060">
    <property type="entry name" value="FCH_dom"/>
</dbReference>
<evidence type="ECO:0000313" key="5">
    <source>
        <dbReference type="Proteomes" id="UP001316803"/>
    </source>
</evidence>
<feature type="compositionally biased region" description="Basic and acidic residues" evidence="2">
    <location>
        <begin position="319"/>
        <end position="337"/>
    </location>
</feature>
<dbReference type="AlphaFoldDB" id="A0AAN8ET34"/>
<comment type="caution">
    <text evidence="4">The sequence shown here is derived from an EMBL/GenBank/DDBJ whole genome shotgun (WGS) entry which is preliminary data.</text>
</comment>
<protein>
    <submittedName>
        <fullName evidence="4">Suppressor of Profilin deletion</fullName>
    </submittedName>
</protein>
<dbReference type="GO" id="GO:0032153">
    <property type="term" value="C:cell division site"/>
    <property type="evidence" value="ECO:0007669"/>
    <property type="project" value="TreeGrafter"/>
</dbReference>
<dbReference type="Pfam" id="PF00611">
    <property type="entry name" value="FCH"/>
    <property type="match status" value="1"/>
</dbReference>
<dbReference type="PANTHER" id="PTHR23065:SF54">
    <property type="entry name" value="SUPPRESSOR OF YEAST PROFILIN DELETION"/>
    <property type="match status" value="1"/>
</dbReference>
<dbReference type="GO" id="GO:0006897">
    <property type="term" value="P:endocytosis"/>
    <property type="evidence" value="ECO:0007669"/>
    <property type="project" value="UniProtKB-KW"/>
</dbReference>
<dbReference type="FunFam" id="1.20.1270.60:FF:000102">
    <property type="entry name" value="WGS project CABT00000000 data, contig 2.23"/>
    <property type="match status" value="1"/>
</dbReference>
<feature type="compositionally biased region" description="Polar residues" evidence="2">
    <location>
        <begin position="338"/>
        <end position="350"/>
    </location>
</feature>
<proteinExistence type="predicted"/>
<feature type="compositionally biased region" description="Basic and acidic residues" evidence="2">
    <location>
        <begin position="356"/>
        <end position="369"/>
    </location>
</feature>
<dbReference type="SUPFAM" id="SSF103657">
    <property type="entry name" value="BAR/IMD domain-like"/>
    <property type="match status" value="1"/>
</dbReference>
<evidence type="ECO:0000256" key="1">
    <source>
        <dbReference type="ARBA" id="ARBA00022583"/>
    </source>
</evidence>
<feature type="region of interest" description="Disordered" evidence="2">
    <location>
        <begin position="517"/>
        <end position="538"/>
    </location>
</feature>
<evidence type="ECO:0000259" key="3">
    <source>
        <dbReference type="PROSITE" id="PS51072"/>
    </source>
</evidence>
<feature type="compositionally biased region" description="Polar residues" evidence="2">
    <location>
        <begin position="421"/>
        <end position="441"/>
    </location>
</feature>
<feature type="domain" description="MHD" evidence="3">
    <location>
        <begin position="603"/>
        <end position="884"/>
    </location>
</feature>
<dbReference type="InterPro" id="IPR027267">
    <property type="entry name" value="AH/BAR_dom_sf"/>
</dbReference>
<reference evidence="4 5" key="1">
    <citation type="submission" date="2022-12" db="EMBL/GenBank/DDBJ databases">
        <title>Genomic features and morphological characterization of a novel Knufia sp. strain isolated from spacecraft assembly facility.</title>
        <authorList>
            <person name="Teixeira M."/>
            <person name="Chander A.M."/>
            <person name="Stajich J.E."/>
            <person name="Venkateswaran K."/>
        </authorList>
    </citation>
    <scope>NUCLEOTIDE SEQUENCE [LARGE SCALE GENOMIC DNA]</scope>
    <source>
        <strain evidence="4 5">FJI-L2-BK-P2</strain>
    </source>
</reference>
<name>A0AAN8ET34_9EURO</name>
<feature type="region of interest" description="Disordered" evidence="2">
    <location>
        <begin position="567"/>
        <end position="587"/>
    </location>
</feature>
<evidence type="ECO:0000313" key="4">
    <source>
        <dbReference type="EMBL" id="KAK5958167.1"/>
    </source>
</evidence>
<accession>A0AAN8ET34</accession>
<feature type="compositionally biased region" description="Basic and acidic residues" evidence="2">
    <location>
        <begin position="874"/>
        <end position="884"/>
    </location>
</feature>
<sequence>MDLTRQEYPALLSDLEPDQAVDILNSRVNVINKVHGDIADWLQERRKIEDQYATALRKLARRPQQDNAAALGIFQMPWQRIVSATENTAQSHETLAAKIQADVETPLRQYSSTNREIQSMGNMSGNLAAIAKDITNAQKKTQKLDAKGGTKAENARSDLDDATNQWETQAPFVFEQLQALDEARVNHLRDVLTQFQTHELDSVEKGRTSAESCLNALLNVETADEIRTFAARAKGQAGTTPASRRESMPSSSRPAGMNIPPTPPPPRNTHLEQRNSSVSGQDTLAPLPEPLKEKKLSGLKRLGTVMGRRKSAMPPPPPGEKKKEKTRSFAPFRRQESSRSFQDLESSGQDLSPAISRDERASSRHDSERPPQTQESRISEASFPPAVNGVTRFPPTSELEDRAQPPPPQISANQEPLIPETRQNTLSPPTIQTPEIKTTQPDPFAQAMDTTASPGEEPARNFEIKDQPIPEDESAAQMAMNNMASQLRMQAQSTGLNRVQGSVRGRRDVRNTMFFPSPQELLSPGTPNLGAPSTPASATTVPTIATSTTGATSTSASDLVAPVKRSLGTGTIPEDASHVTSDTQSITSAHSMAGVAHHQEMHAPGLNASIVETVNSWFSDEGVSRSSVVGEIALAHNRSSSTTAPDHDIVRLQNFHQLEKCAQNPQFATASTSDNHQPGTYNVALSSISRSIPTVGFKYQLHMDESNLSSFSPLLVTQAWQIVEGQASVILLYSLNPAFAPVANLGSSPNPPPQELTLRNVVVTVSLDTKPTVALDAPSPKAISAQMMPVQNAHFKKRSSAVSWRFPELTVKTAQERLLVRFMIENNGTARKGGIDVKFEAHNMLGSALGVERLVTESNGTTPAADPFADEDDGARKSAEAGQRWEDVQSRKLLVSGKYSVT</sequence>
<dbReference type="EMBL" id="JAKLMC020000001">
    <property type="protein sequence ID" value="KAK5958167.1"/>
    <property type="molecule type" value="Genomic_DNA"/>
</dbReference>
<dbReference type="GO" id="GO:0032185">
    <property type="term" value="P:septin cytoskeleton organization"/>
    <property type="evidence" value="ECO:0007669"/>
    <property type="project" value="TreeGrafter"/>
</dbReference>
<keyword evidence="5" id="KW-1185">Reference proteome</keyword>
<dbReference type="InterPro" id="IPR018808">
    <property type="entry name" value="Muniscin_C"/>
</dbReference>
<feature type="region of interest" description="Disordered" evidence="2">
    <location>
        <begin position="231"/>
        <end position="442"/>
    </location>
</feature>
<dbReference type="GO" id="GO:0030139">
    <property type="term" value="C:endocytic vesicle"/>
    <property type="evidence" value="ECO:0007669"/>
    <property type="project" value="TreeGrafter"/>
</dbReference>
<keyword evidence="1" id="KW-0254">Endocytosis</keyword>